<gene>
    <name evidence="8" type="ORF">KCG34_10955</name>
</gene>
<dbReference type="AlphaFoldDB" id="A0A975IWQ7"/>
<dbReference type="GO" id="GO:0010411">
    <property type="term" value="P:xyloglucan metabolic process"/>
    <property type="evidence" value="ECO:0007669"/>
    <property type="project" value="TreeGrafter"/>
</dbReference>
<keyword evidence="1 7" id="KW-0732">Signal</keyword>
<dbReference type="RefSeq" id="WP_211940383.1">
    <property type="nucleotide sequence ID" value="NZ_CP073078.1"/>
</dbReference>
<name>A0A975IWQ7_9CAUL</name>
<accession>A0A975IWQ7</accession>
<evidence type="ECO:0000256" key="2">
    <source>
        <dbReference type="ARBA" id="ARBA00022801"/>
    </source>
</evidence>
<feature type="signal peptide" evidence="7">
    <location>
        <begin position="1"/>
        <end position="25"/>
    </location>
</feature>
<evidence type="ECO:0000256" key="5">
    <source>
        <dbReference type="ARBA" id="ARBA00023326"/>
    </source>
</evidence>
<dbReference type="PANTHER" id="PTHR43739:SF2">
    <property type="entry name" value="OLIGOXYLOGLUCAN-REDUCING END-SPECIFIC XYLOGLUCANASE-RELATED"/>
    <property type="match status" value="1"/>
</dbReference>
<comment type="similarity">
    <text evidence="6">Belongs to the glycosyl hydrolase 74 family.</text>
</comment>
<dbReference type="InterPro" id="IPR052025">
    <property type="entry name" value="Xyloglucanase_GH74"/>
</dbReference>
<organism evidence="8 9">
    <name type="scientific">Phenylobacterium montanum</name>
    <dbReference type="NCBI Taxonomy" id="2823693"/>
    <lineage>
        <taxon>Bacteria</taxon>
        <taxon>Pseudomonadati</taxon>
        <taxon>Pseudomonadota</taxon>
        <taxon>Alphaproteobacteria</taxon>
        <taxon>Caulobacterales</taxon>
        <taxon>Caulobacteraceae</taxon>
        <taxon>Phenylobacterium</taxon>
    </lineage>
</organism>
<evidence type="ECO:0000256" key="6">
    <source>
        <dbReference type="ARBA" id="ARBA00037986"/>
    </source>
</evidence>
<dbReference type="EMBL" id="CP073078">
    <property type="protein sequence ID" value="QUD90332.1"/>
    <property type="molecule type" value="Genomic_DNA"/>
</dbReference>
<dbReference type="Gene3D" id="2.130.10.10">
    <property type="entry name" value="YVTN repeat-like/Quinoprotein amine dehydrogenase"/>
    <property type="match status" value="2"/>
</dbReference>
<dbReference type="SUPFAM" id="SSF110296">
    <property type="entry name" value="Oligoxyloglucan reducing end-specific cellobiohydrolase"/>
    <property type="match status" value="2"/>
</dbReference>
<proteinExistence type="inferred from homology"/>
<dbReference type="GO" id="GO:0000272">
    <property type="term" value="P:polysaccharide catabolic process"/>
    <property type="evidence" value="ECO:0007669"/>
    <property type="project" value="UniProtKB-KW"/>
</dbReference>
<dbReference type="Proteomes" id="UP000676409">
    <property type="component" value="Chromosome"/>
</dbReference>
<keyword evidence="5" id="KW-0624">Polysaccharide degradation</keyword>
<dbReference type="CDD" id="cd15482">
    <property type="entry name" value="Sialidase_non-viral"/>
    <property type="match status" value="2"/>
</dbReference>
<feature type="chain" id="PRO_5036801779" evidence="7">
    <location>
        <begin position="26"/>
        <end position="743"/>
    </location>
</feature>
<evidence type="ECO:0000313" key="8">
    <source>
        <dbReference type="EMBL" id="QUD90332.1"/>
    </source>
</evidence>
<evidence type="ECO:0000256" key="7">
    <source>
        <dbReference type="SAM" id="SignalP"/>
    </source>
</evidence>
<evidence type="ECO:0000256" key="1">
    <source>
        <dbReference type="ARBA" id="ARBA00022729"/>
    </source>
</evidence>
<keyword evidence="4" id="KW-0326">Glycosidase</keyword>
<keyword evidence="2" id="KW-0378">Hydrolase</keyword>
<dbReference type="InterPro" id="IPR015943">
    <property type="entry name" value="WD40/YVTN_repeat-like_dom_sf"/>
</dbReference>
<protein>
    <submittedName>
        <fullName evidence="8">Exo-alpha-sialidase</fullName>
    </submittedName>
</protein>
<dbReference type="PANTHER" id="PTHR43739">
    <property type="entry name" value="XYLOGLUCANASE (EUROFUNG)"/>
    <property type="match status" value="1"/>
</dbReference>
<evidence type="ECO:0000256" key="3">
    <source>
        <dbReference type="ARBA" id="ARBA00023277"/>
    </source>
</evidence>
<evidence type="ECO:0000313" key="9">
    <source>
        <dbReference type="Proteomes" id="UP000676409"/>
    </source>
</evidence>
<sequence length="743" mass="77928">MFKPIAGARLAMFAAALVLAGSAKADPAIQAYSWRTVPFGGGGFVDGFVYHPKAKNVLYARTDVGGAYRYDFSARRWIPLLDGLSHSDGDLEGALSMAVDPNAPNKLYLACGLYLGDWARNAAVLRSDDQGATWSKTELPFKLGGNADGRGAGERLQVDPNAGQTLFLGSNQNGLWKSADGGQSFAKVSGYPSADVTLVLIDPASGAANAPSRTLYVGAGDSSGHLYVSHDGGASFGLVPGAPAQTPQHAVIGPDGFLYVAFSAGDGKGKGDINPSGIAVGGVWKMDLKSGAWTEISPIRPVLGSRQFGYSGIDVDPAHPGTVVVSTIDRWWPEPDDIFLSRDGGAHWMGLSSQSHHDLTRFPWLSKDGAVNDPGRHKMGSWTSDVKINPFNPDEMIYGTGGGLWMTRNLSAAGSGKPVEFDFADDNLEETATIAMVSPPAGSTLLAAFGDVAGAAWDDVTKSPPIATVFKPNESNRSVDVAWLNPAVVARTTDGKPYGYYSEDGALTWKPFPSAPPYAPQDAKGEWRTMGPVAVSAGGTAFVVTVPHDKAYFSADKGKTWTPSAGWPDDLDGRLVPVADKAADKVFYAHDRAGGRVMASSDGGASFKPIVTGLPAVAYWDTAELATTPGRLRDLWLAAPFGLLHSAGASKPMANLQGVDSAVSVAFGKAAPGQAYPAVFIVGKVKGQDGLWRSDDEGKTWVRINDDAHQFASAGPLAGDPLEYGTVYVGVGGRGVMMGVKTQ</sequence>
<evidence type="ECO:0000256" key="4">
    <source>
        <dbReference type="ARBA" id="ARBA00023295"/>
    </source>
</evidence>
<dbReference type="GO" id="GO:0016798">
    <property type="term" value="F:hydrolase activity, acting on glycosyl bonds"/>
    <property type="evidence" value="ECO:0007669"/>
    <property type="project" value="UniProtKB-KW"/>
</dbReference>
<reference evidence="8" key="1">
    <citation type="submission" date="2021-04" db="EMBL/GenBank/DDBJ databases">
        <title>The complete genome sequence of Caulobacter sp. S6.</title>
        <authorList>
            <person name="Tang Y."/>
            <person name="Ouyang W."/>
            <person name="Liu Q."/>
            <person name="Huang B."/>
            <person name="Guo Z."/>
            <person name="Lei P."/>
        </authorList>
    </citation>
    <scope>NUCLEOTIDE SEQUENCE</scope>
    <source>
        <strain evidence="8">S6</strain>
    </source>
</reference>
<keyword evidence="9" id="KW-1185">Reference proteome</keyword>
<keyword evidence="3" id="KW-0119">Carbohydrate metabolism</keyword>
<dbReference type="KEGG" id="caul:KCG34_10955"/>